<name>A0A0R3T8F8_RODNA</name>
<protein>
    <submittedName>
        <fullName evidence="1">Ovule protein</fullName>
    </submittedName>
</protein>
<sequence>LVITHLRNFSFLLKLEDTQPCNTVDVRCYKHLRFDSI</sequence>
<organism evidence="1">
    <name type="scientific">Rodentolepis nana</name>
    <name type="common">Dwarf tapeworm</name>
    <name type="synonym">Hymenolepis nana</name>
    <dbReference type="NCBI Taxonomy" id="102285"/>
    <lineage>
        <taxon>Eukaryota</taxon>
        <taxon>Metazoa</taxon>
        <taxon>Spiralia</taxon>
        <taxon>Lophotrochozoa</taxon>
        <taxon>Platyhelminthes</taxon>
        <taxon>Cestoda</taxon>
        <taxon>Eucestoda</taxon>
        <taxon>Cyclophyllidea</taxon>
        <taxon>Hymenolepididae</taxon>
        <taxon>Rodentolepis</taxon>
    </lineage>
</organism>
<reference evidence="1" key="1">
    <citation type="submission" date="2017-02" db="UniProtKB">
        <authorList>
            <consortium name="WormBaseParasite"/>
        </authorList>
    </citation>
    <scope>IDENTIFICATION</scope>
</reference>
<dbReference type="WBParaSite" id="HNAJ_0000334601-mRNA-1">
    <property type="protein sequence ID" value="HNAJ_0000334601-mRNA-1"/>
    <property type="gene ID" value="HNAJ_0000334601"/>
</dbReference>
<proteinExistence type="predicted"/>
<dbReference type="AlphaFoldDB" id="A0A0R3T8F8"/>
<accession>A0A0R3T8F8</accession>
<evidence type="ECO:0000313" key="1">
    <source>
        <dbReference type="WBParaSite" id="HNAJ_0000334601-mRNA-1"/>
    </source>
</evidence>